<dbReference type="PANTHER" id="PTHR39963">
    <property type="entry name" value="SLL0983 PROTEIN"/>
    <property type="match status" value="1"/>
</dbReference>
<dbReference type="SUPFAM" id="SSF53335">
    <property type="entry name" value="S-adenosyl-L-methionine-dependent methyltransferases"/>
    <property type="match status" value="1"/>
</dbReference>
<dbReference type="GO" id="GO:0016645">
    <property type="term" value="F:oxidoreductase activity, acting on the CH-NH group of donors"/>
    <property type="evidence" value="ECO:0007669"/>
    <property type="project" value="InterPro"/>
</dbReference>
<dbReference type="AlphaFoldDB" id="A0A250FRV0"/>
<dbReference type="GO" id="GO:0032259">
    <property type="term" value="P:methylation"/>
    <property type="evidence" value="ECO:0007669"/>
    <property type="project" value="UniProtKB-KW"/>
</dbReference>
<protein>
    <submittedName>
        <fullName evidence="2">SAM-dependent methyltransferase</fullName>
    </submittedName>
</protein>
<dbReference type="InterPro" id="IPR029063">
    <property type="entry name" value="SAM-dependent_MTases_sf"/>
</dbReference>
<dbReference type="PANTHER" id="PTHR39963:SF1">
    <property type="entry name" value="MNMC-LIKE METHYLTRANSFERASE DOMAIN-CONTAINING PROTEIN"/>
    <property type="match status" value="1"/>
</dbReference>
<reference evidence="3" key="1">
    <citation type="submission" date="2017-06" db="EMBL/GenBank/DDBJ databases">
        <title>Capnocytophaga spp. assemblies.</title>
        <authorList>
            <person name="Gulvik C.A."/>
        </authorList>
    </citation>
    <scope>NUCLEOTIDE SEQUENCE [LARGE SCALE GENOMIC DNA]</scope>
    <source>
        <strain evidence="3">H1496</strain>
    </source>
</reference>
<keyword evidence="2" id="KW-0808">Transferase</keyword>
<evidence type="ECO:0000313" key="3">
    <source>
        <dbReference type="Proteomes" id="UP000217250"/>
    </source>
</evidence>
<organism evidence="2 3">
    <name type="scientific">Capnocytophaga gingivalis</name>
    <dbReference type="NCBI Taxonomy" id="1017"/>
    <lineage>
        <taxon>Bacteria</taxon>
        <taxon>Pseudomonadati</taxon>
        <taxon>Bacteroidota</taxon>
        <taxon>Flavobacteriia</taxon>
        <taxon>Flavobacteriales</taxon>
        <taxon>Flavobacteriaceae</taxon>
        <taxon>Capnocytophaga</taxon>
    </lineage>
</organism>
<sequence length="220" mass="25492">MNRKVILTQDGSSTLEIEGWDEHYHSTHGAITEAYHVFIHNGLALFEGKEIHLLEIGLGTGLNAFITFLEHEHLGQTLFYEGVEAYPLSEEEVQKLNYVERLQVPDKMDIFYKIHQSPWGTFQKLSDSFSLKKRQQFFQDIDDKEQFDLIYFDAFGARVQPELWTMPLFEKMYQALREGGILVTYASKGSARRAMQEVGFQVEKLPGAMGKREMVRAYKK</sequence>
<dbReference type="Gene3D" id="3.40.50.150">
    <property type="entry name" value="Vaccinia Virus protein VP39"/>
    <property type="match status" value="1"/>
</dbReference>
<dbReference type="EMBL" id="CP022386">
    <property type="protein sequence ID" value="ATA87804.1"/>
    <property type="molecule type" value="Genomic_DNA"/>
</dbReference>
<dbReference type="KEGG" id="cgh:CGC50_12110"/>
<dbReference type="RefSeq" id="WP_095911003.1">
    <property type="nucleotide sequence ID" value="NZ_CAURQL010000050.1"/>
</dbReference>
<keyword evidence="2" id="KW-0489">Methyltransferase</keyword>
<dbReference type="OrthoDB" id="9786494at2"/>
<name>A0A250FRV0_9FLAO</name>
<dbReference type="InterPro" id="IPR047785">
    <property type="entry name" value="tRNA_MNMC2"/>
</dbReference>
<dbReference type="NCBIfam" id="NF033855">
    <property type="entry name" value="tRNA_MNMC2"/>
    <property type="match status" value="1"/>
</dbReference>
<accession>A0A250FRV0</accession>
<dbReference type="GO" id="GO:0004808">
    <property type="term" value="F:tRNA (5-methylaminomethyl-2-thiouridylate)(34)-methyltransferase activity"/>
    <property type="evidence" value="ECO:0007669"/>
    <property type="project" value="InterPro"/>
</dbReference>
<proteinExistence type="predicted"/>
<evidence type="ECO:0000313" key="2">
    <source>
        <dbReference type="EMBL" id="ATA87804.1"/>
    </source>
</evidence>
<feature type="domain" description="MnmC-like methyltransferase" evidence="1">
    <location>
        <begin position="140"/>
        <end position="220"/>
    </location>
</feature>
<gene>
    <name evidence="2" type="ORF">CGC50_12110</name>
</gene>
<dbReference type="InterPro" id="IPR008471">
    <property type="entry name" value="MnmC-like_methylTransf"/>
</dbReference>
<dbReference type="GeneID" id="84809280"/>
<dbReference type="Pfam" id="PF05430">
    <property type="entry name" value="Methyltransf_30"/>
    <property type="match status" value="1"/>
</dbReference>
<evidence type="ECO:0000259" key="1">
    <source>
        <dbReference type="Pfam" id="PF05430"/>
    </source>
</evidence>
<dbReference type="Proteomes" id="UP000217250">
    <property type="component" value="Chromosome"/>
</dbReference>